<dbReference type="PANTHER" id="PTHR31302:SF0">
    <property type="entry name" value="TRANSMEMBRANE PROTEIN WITH METALLOPHOSPHOESTERASE DOMAIN"/>
    <property type="match status" value="1"/>
</dbReference>
<dbReference type="RefSeq" id="WP_161820762.1">
    <property type="nucleotide sequence ID" value="NZ_LSRS01000001.1"/>
</dbReference>
<comment type="caution">
    <text evidence="3">The sequence shown here is derived from an EMBL/GenBank/DDBJ whole genome shotgun (WGS) entry which is preliminary data.</text>
</comment>
<name>A0A9D3B066_9FIRM</name>
<dbReference type="SUPFAM" id="SSF56300">
    <property type="entry name" value="Metallo-dependent phosphatases"/>
    <property type="match status" value="1"/>
</dbReference>
<feature type="transmembrane region" description="Helical" evidence="1">
    <location>
        <begin position="76"/>
        <end position="95"/>
    </location>
</feature>
<dbReference type="InterPro" id="IPR051158">
    <property type="entry name" value="Metallophosphoesterase_sf"/>
</dbReference>
<dbReference type="InterPro" id="IPR004843">
    <property type="entry name" value="Calcineurin-like_PHP"/>
</dbReference>
<dbReference type="GO" id="GO:0016787">
    <property type="term" value="F:hydrolase activity"/>
    <property type="evidence" value="ECO:0007669"/>
    <property type="project" value="UniProtKB-KW"/>
</dbReference>
<feature type="domain" description="Calcineurin-like phosphoesterase" evidence="2">
    <location>
        <begin position="160"/>
        <end position="329"/>
    </location>
</feature>
<dbReference type="CDD" id="cd07385">
    <property type="entry name" value="MPP_YkuE_C"/>
    <property type="match status" value="1"/>
</dbReference>
<evidence type="ECO:0000313" key="3">
    <source>
        <dbReference type="EMBL" id="KAF1086623.1"/>
    </source>
</evidence>
<feature type="transmembrane region" description="Helical" evidence="1">
    <location>
        <begin position="115"/>
        <end position="135"/>
    </location>
</feature>
<organism evidence="3 4">
    <name type="scientific">Sporotomaculum syntrophicum</name>
    <dbReference type="NCBI Taxonomy" id="182264"/>
    <lineage>
        <taxon>Bacteria</taxon>
        <taxon>Bacillati</taxon>
        <taxon>Bacillota</taxon>
        <taxon>Clostridia</taxon>
        <taxon>Eubacteriales</taxon>
        <taxon>Desulfallaceae</taxon>
        <taxon>Sporotomaculum</taxon>
    </lineage>
</organism>
<sequence length="391" mass="44329">MFRILAFSIIILLYGLLTYWIGLRMWQLVGRFIPYLPIALFWLMFWLIAFSFFAGHLSKKYLAPGISRWLILLGDYWLAFMFYCLIVLAILELFLLAGQRLAFLPRGSYDQFPAALVLGLGVLLTVLVIFSYGWWNARHPQVTHYDISIPKSAGQLKQLHVVAVSDLHLGIIVDNYRLAELVAMVNDLKPDIILLPGDIVDGDPLPYIEQNMAETWRRLKSRYGIYAVLGNHEYIGGQSATIINRLEQTGIKVLRDAVVLVEGSFYLVGREDVYSSFFNGNERKTLASIMAGIDRDPKKPAIVLDHQPVHLDEPWEQEVDLQISGHTHRGQLAPLSLITEHIFEVDYGYLCKGQLQIIVSSGFGTWGPPIRVGNRPEILDILIKFTSLDGD</sequence>
<dbReference type="EMBL" id="LSRS01000001">
    <property type="protein sequence ID" value="KAF1086623.1"/>
    <property type="molecule type" value="Genomic_DNA"/>
</dbReference>
<dbReference type="Gene3D" id="3.60.21.10">
    <property type="match status" value="1"/>
</dbReference>
<keyword evidence="1" id="KW-0812">Transmembrane</keyword>
<evidence type="ECO:0000313" key="4">
    <source>
        <dbReference type="Proteomes" id="UP000798488"/>
    </source>
</evidence>
<feature type="transmembrane region" description="Helical" evidence="1">
    <location>
        <begin position="6"/>
        <end position="23"/>
    </location>
</feature>
<proteinExistence type="predicted"/>
<dbReference type="PANTHER" id="PTHR31302">
    <property type="entry name" value="TRANSMEMBRANE PROTEIN WITH METALLOPHOSPHOESTERASE DOMAIN-RELATED"/>
    <property type="match status" value="1"/>
</dbReference>
<dbReference type="EC" id="3.1.-.-" evidence="3"/>
<keyword evidence="4" id="KW-1185">Reference proteome</keyword>
<gene>
    <name evidence="3" type="ORF">SPSYN_00342</name>
</gene>
<dbReference type="Pfam" id="PF00149">
    <property type="entry name" value="Metallophos"/>
    <property type="match status" value="1"/>
</dbReference>
<keyword evidence="1" id="KW-1133">Transmembrane helix</keyword>
<keyword evidence="1" id="KW-0472">Membrane</keyword>
<keyword evidence="3" id="KW-0378">Hydrolase</keyword>
<feature type="transmembrane region" description="Helical" evidence="1">
    <location>
        <begin position="35"/>
        <end position="56"/>
    </location>
</feature>
<dbReference type="OrthoDB" id="9780884at2"/>
<accession>A0A9D3B066</accession>
<evidence type="ECO:0000259" key="2">
    <source>
        <dbReference type="Pfam" id="PF00149"/>
    </source>
</evidence>
<dbReference type="InterPro" id="IPR029052">
    <property type="entry name" value="Metallo-depent_PP-like"/>
</dbReference>
<dbReference type="Proteomes" id="UP000798488">
    <property type="component" value="Unassembled WGS sequence"/>
</dbReference>
<dbReference type="AlphaFoldDB" id="A0A9D3B066"/>
<reference evidence="3" key="1">
    <citation type="submission" date="2016-02" db="EMBL/GenBank/DDBJ databases">
        <title>Draft Genome Sequence of Sporotomaculum syntrophicum Strain FB, a Syntrophic Benzoate Degrader.</title>
        <authorList>
            <person name="Nobu M.K."/>
            <person name="Narihiro T."/>
            <person name="Qiu Y.-L."/>
            <person name="Ohashi A."/>
            <person name="Liu W.-T."/>
            <person name="Yuji S."/>
        </authorList>
    </citation>
    <scope>NUCLEOTIDE SEQUENCE</scope>
    <source>
        <strain evidence="3">FB</strain>
    </source>
</reference>
<evidence type="ECO:0000256" key="1">
    <source>
        <dbReference type="SAM" id="Phobius"/>
    </source>
</evidence>
<protein>
    <submittedName>
        <fullName evidence="3">Metallophosphoesterase</fullName>
        <ecNumber evidence="3">3.1.-.-</ecNumber>
    </submittedName>
</protein>